<dbReference type="InterPro" id="IPR036866">
    <property type="entry name" value="RibonucZ/Hydroxyglut_hydro"/>
</dbReference>
<keyword evidence="1" id="KW-0378">Hydrolase</keyword>
<dbReference type="EMBL" id="AFCJ01000698">
    <property type="protein sequence ID" value="EHC41646.1"/>
    <property type="molecule type" value="Genomic_DNA"/>
</dbReference>
<dbReference type="Gene3D" id="3.60.15.10">
    <property type="entry name" value="Ribonuclease Z/Hydroxyacylglutathione hydrolase-like"/>
    <property type="match status" value="1"/>
</dbReference>
<feature type="chain" id="PRO_5003480225" description="Metallo-beta-lactamase domain-containing protein" evidence="2">
    <location>
        <begin position="36"/>
        <end position="325"/>
    </location>
</feature>
<dbReference type="SUPFAM" id="SSF56281">
    <property type="entry name" value="Metallo-hydrolase/oxidoreductase"/>
    <property type="match status" value="1"/>
</dbReference>
<dbReference type="PATRIC" id="fig|913241.3.peg.1238"/>
<keyword evidence="2" id="KW-0732">Signal</keyword>
<evidence type="ECO:0000256" key="1">
    <source>
        <dbReference type="ARBA" id="ARBA00022801"/>
    </source>
</evidence>
<evidence type="ECO:0000256" key="2">
    <source>
        <dbReference type="SAM" id="SignalP"/>
    </source>
</evidence>
<organism evidence="4 5">
    <name type="scientific">Salmonella enterica subsp. enterica serovar Alachua str. R6-377</name>
    <dbReference type="NCBI Taxonomy" id="913241"/>
    <lineage>
        <taxon>Bacteria</taxon>
        <taxon>Pseudomonadati</taxon>
        <taxon>Pseudomonadota</taxon>
        <taxon>Gammaproteobacteria</taxon>
        <taxon>Enterobacterales</taxon>
        <taxon>Enterobacteriaceae</taxon>
        <taxon>Salmonella</taxon>
    </lineage>
</organism>
<dbReference type="InterPro" id="IPR044094">
    <property type="entry name" value="AtsA-like_MBL-fold"/>
</dbReference>
<comment type="caution">
    <text evidence="4">The sequence shown here is derived from an EMBL/GenBank/DDBJ whole genome shotgun (WGS) entry which is preliminary data.</text>
</comment>
<evidence type="ECO:0000313" key="5">
    <source>
        <dbReference type="Proteomes" id="UP000004642"/>
    </source>
</evidence>
<dbReference type="SMART" id="SM00849">
    <property type="entry name" value="Lactamase_B"/>
    <property type="match status" value="1"/>
</dbReference>
<dbReference type="CDD" id="cd07719">
    <property type="entry name" value="arylsulfatase_AtsA-like_MBL-fold"/>
    <property type="match status" value="1"/>
</dbReference>
<reference evidence="4 5" key="1">
    <citation type="journal article" date="2011" name="BMC Genomics">
        <title>Genome sequencing reveals diversification of virulence factor content and possible host adaptation in distinct subpopulations of Salmonella enterica.</title>
        <authorList>
            <person name="den Bakker H.C."/>
            <person name="Moreno Switt A.I."/>
            <person name="Govoni G."/>
            <person name="Cummings C.A."/>
            <person name="Ranieri M.L."/>
            <person name="Degoricija L."/>
            <person name="Hoelzer K."/>
            <person name="Rodriguez-Rivera L.D."/>
            <person name="Brown S."/>
            <person name="Bolchacova E."/>
            <person name="Furtado M.R."/>
            <person name="Wiedmann M."/>
        </authorList>
    </citation>
    <scope>NUCLEOTIDE SEQUENCE [LARGE SCALE GENOMIC DNA]</scope>
    <source>
        <strain evidence="4 5">R6-377</strain>
    </source>
</reference>
<feature type="signal peptide" evidence="2">
    <location>
        <begin position="1"/>
        <end position="35"/>
    </location>
</feature>
<feature type="domain" description="Metallo-beta-lactamase" evidence="3">
    <location>
        <begin position="64"/>
        <end position="267"/>
    </location>
</feature>
<evidence type="ECO:0000313" key="4">
    <source>
        <dbReference type="EMBL" id="EHC41646.1"/>
    </source>
</evidence>
<dbReference type="PANTHER" id="PTHR46018">
    <property type="entry name" value="ZINC PHOSPHODIESTERASE ELAC PROTEIN 1"/>
    <property type="match status" value="1"/>
</dbReference>
<dbReference type="PANTHER" id="PTHR46018:SF2">
    <property type="entry name" value="ZINC PHOSPHODIESTERASE ELAC PROTEIN 1"/>
    <property type="match status" value="1"/>
</dbReference>
<dbReference type="GO" id="GO:0042781">
    <property type="term" value="F:3'-tRNA processing endoribonuclease activity"/>
    <property type="evidence" value="ECO:0007669"/>
    <property type="project" value="TreeGrafter"/>
</dbReference>
<dbReference type="InterPro" id="IPR001279">
    <property type="entry name" value="Metallo-B-lactamas"/>
</dbReference>
<dbReference type="Pfam" id="PF12706">
    <property type="entry name" value="Lactamase_B_2"/>
    <property type="match status" value="1"/>
</dbReference>
<sequence length="325" mass="35169">MKFPLFSTKKSKNMMKKSVAMLAVCMLAQSHLAIAAGTPAPQEINIVLLGTKGGPSLLNTARLPQATALTIGDKIWLIDAGYGASLQLVKNGIPLRNINTILLTHLHSDHILDYPSLLMNAWASGLQDHTIQVYGPPGTQAMTKASWKVFDRDITLRMEEEGKPDPRNLVKATDIGQGVIYKDELVTISALKVPHSPFPDGEAFAYRFDTQGKRIVFSGDTSWFPPLATFAQGADILVHEAVHVPSVAKLANSIGNGKTLAEAIASHHTTIEDVGKIAREAHVKKLVLSHLVPATVADDVWQQEAMKNYPGPVIVGHDNMTISVP</sequence>
<gene>
    <name evidence="4" type="ORF">LTSEALA_1619</name>
</gene>
<protein>
    <recommendedName>
        <fullName evidence="3">Metallo-beta-lactamase domain-containing protein</fullName>
    </recommendedName>
</protein>
<accession>G5LM65</accession>
<dbReference type="Proteomes" id="UP000004642">
    <property type="component" value="Unassembled WGS sequence"/>
</dbReference>
<proteinExistence type="predicted"/>
<dbReference type="AlphaFoldDB" id="G5LM65"/>
<name>G5LM65_SALET</name>
<evidence type="ECO:0000259" key="3">
    <source>
        <dbReference type="SMART" id="SM00849"/>
    </source>
</evidence>